<proteinExistence type="predicted"/>
<protein>
    <submittedName>
        <fullName evidence="1">Uncharacterized protein</fullName>
    </submittedName>
</protein>
<dbReference type="AlphaFoldDB" id="A0A8J3XAS0"/>
<sequence length="107" mass="11292">MPVAEDGPVRVQDAHGLPLRTGQRLELLQQPRFAQRELAHAFVQVERAARGTGVGGGIALEDGDGVTVAVQDAGEGEAGGATPDYSDTMSHADTLYLIITAYRNSTM</sequence>
<accession>A0A8J3XAS0</accession>
<dbReference type="EMBL" id="BOOO01000042">
    <property type="protein sequence ID" value="GII33831.1"/>
    <property type="molecule type" value="Genomic_DNA"/>
</dbReference>
<organism evidence="1 2">
    <name type="scientific">Planotetraspora mira</name>
    <dbReference type="NCBI Taxonomy" id="58121"/>
    <lineage>
        <taxon>Bacteria</taxon>
        <taxon>Bacillati</taxon>
        <taxon>Actinomycetota</taxon>
        <taxon>Actinomycetes</taxon>
        <taxon>Streptosporangiales</taxon>
        <taxon>Streptosporangiaceae</taxon>
        <taxon>Planotetraspora</taxon>
    </lineage>
</organism>
<evidence type="ECO:0000313" key="1">
    <source>
        <dbReference type="EMBL" id="GII33831.1"/>
    </source>
</evidence>
<dbReference type="Proteomes" id="UP000650628">
    <property type="component" value="Unassembled WGS sequence"/>
</dbReference>
<reference evidence="1 2" key="1">
    <citation type="submission" date="2021-01" db="EMBL/GenBank/DDBJ databases">
        <title>Whole genome shotgun sequence of Planotetraspora mira NBRC 15435.</title>
        <authorList>
            <person name="Komaki H."/>
            <person name="Tamura T."/>
        </authorList>
    </citation>
    <scope>NUCLEOTIDE SEQUENCE [LARGE SCALE GENOMIC DNA]</scope>
    <source>
        <strain evidence="1 2">NBRC 15435</strain>
    </source>
</reference>
<keyword evidence="2" id="KW-1185">Reference proteome</keyword>
<comment type="caution">
    <text evidence="1">The sequence shown here is derived from an EMBL/GenBank/DDBJ whole genome shotgun (WGS) entry which is preliminary data.</text>
</comment>
<evidence type="ECO:0000313" key="2">
    <source>
        <dbReference type="Proteomes" id="UP000650628"/>
    </source>
</evidence>
<gene>
    <name evidence="1" type="ORF">Pmi06nite_72730</name>
</gene>
<name>A0A8J3XAS0_9ACTN</name>